<evidence type="ECO:0000259" key="6">
    <source>
        <dbReference type="PROSITE" id="PS51349"/>
    </source>
</evidence>
<feature type="binding site" evidence="5">
    <location>
        <position position="197"/>
    </location>
    <ligand>
        <name>FMN</name>
        <dbReference type="ChEBI" id="CHEBI:58210"/>
    </ligand>
</feature>
<feature type="binding site" evidence="5">
    <location>
        <position position="306"/>
    </location>
    <ligand>
        <name>FMN</name>
        <dbReference type="ChEBI" id="CHEBI:58210"/>
    </ligand>
</feature>
<dbReference type="CDD" id="cd03332">
    <property type="entry name" value="LMO_FMN"/>
    <property type="match status" value="1"/>
</dbReference>
<accession>A0A7D8USW3</accession>
<dbReference type="InterPro" id="IPR013785">
    <property type="entry name" value="Aldolase_TIM"/>
</dbReference>
<dbReference type="PANTHER" id="PTHR10578">
    <property type="entry name" value="S -2-HYDROXY-ACID OXIDASE-RELATED"/>
    <property type="match status" value="1"/>
</dbReference>
<dbReference type="AlphaFoldDB" id="A0A7D8USW3"/>
<feature type="binding site" evidence="5">
    <location>
        <position position="206"/>
    </location>
    <ligand>
        <name>glyoxylate</name>
        <dbReference type="ChEBI" id="CHEBI:36655"/>
    </ligand>
</feature>
<feature type="binding site" evidence="5">
    <location>
        <position position="65"/>
    </location>
    <ligand>
        <name>glyoxylate</name>
        <dbReference type="ChEBI" id="CHEBI:36655"/>
    </ligand>
</feature>
<dbReference type="PROSITE" id="PS51349">
    <property type="entry name" value="FMN_HYDROXY_ACID_DH_2"/>
    <property type="match status" value="1"/>
</dbReference>
<feature type="binding site" evidence="5">
    <location>
        <begin position="362"/>
        <end position="366"/>
    </location>
    <ligand>
        <name>FMN</name>
        <dbReference type="ChEBI" id="CHEBI:58210"/>
    </ligand>
</feature>
<feature type="binding site" evidence="5">
    <location>
        <position position="171"/>
    </location>
    <ligand>
        <name>glyoxylate</name>
        <dbReference type="ChEBI" id="CHEBI:36655"/>
    </ligand>
</feature>
<dbReference type="Proteomes" id="UP000481288">
    <property type="component" value="Unassembled WGS sequence"/>
</dbReference>
<evidence type="ECO:0000313" key="7">
    <source>
        <dbReference type="EMBL" id="TVY57062.1"/>
    </source>
</evidence>
<evidence type="ECO:0000256" key="2">
    <source>
        <dbReference type="ARBA" id="ARBA00023002"/>
    </source>
</evidence>
<comment type="similarity">
    <text evidence="3">Belongs to the FMN-dependent alpha-hydroxy acid dehydrogenase family.</text>
</comment>
<dbReference type="InterPro" id="IPR012133">
    <property type="entry name" value="Alpha-hydoxy_acid_DH_FMN"/>
</dbReference>
<feature type="binding site" evidence="5">
    <location>
        <position position="334"/>
    </location>
    <ligand>
        <name>glyoxylate</name>
        <dbReference type="ChEBI" id="CHEBI:36655"/>
    </ligand>
</feature>
<evidence type="ECO:0000313" key="8">
    <source>
        <dbReference type="Proteomes" id="UP000481288"/>
    </source>
</evidence>
<dbReference type="Gene3D" id="3.20.20.70">
    <property type="entry name" value="Aldolase class I"/>
    <property type="match status" value="1"/>
</dbReference>
<evidence type="ECO:0000256" key="1">
    <source>
        <dbReference type="ARBA" id="ARBA00001917"/>
    </source>
</evidence>
<name>A0A7D8USW3_9HELO</name>
<keyword evidence="7" id="KW-0503">Monooxygenase</keyword>
<feature type="binding site" evidence="5">
    <location>
        <begin position="385"/>
        <end position="386"/>
    </location>
    <ligand>
        <name>FMN</name>
        <dbReference type="ChEBI" id="CHEBI:58210"/>
    </ligand>
</feature>
<feature type="binding site" evidence="5">
    <location>
        <position position="284"/>
    </location>
    <ligand>
        <name>FMN</name>
        <dbReference type="ChEBI" id="CHEBI:58210"/>
    </ligand>
</feature>
<dbReference type="PANTHER" id="PTHR10578:SF86">
    <property type="entry name" value="DEPENDENT DEHYDROGENASE, PUTATIVE (AFU_ORTHOLOGUE AFUA_6G02720)-RELATED"/>
    <property type="match status" value="1"/>
</dbReference>
<reference evidence="7 8" key="1">
    <citation type="submission" date="2018-05" db="EMBL/GenBank/DDBJ databases">
        <title>Whole genome sequencing for identification of molecular markers to develop diagnostic detection tools for the regulated plant pathogen Lachnellula willkommii.</title>
        <authorList>
            <person name="Giroux E."/>
            <person name="Bilodeau G."/>
        </authorList>
    </citation>
    <scope>NUCLEOTIDE SEQUENCE [LARGE SCALE GENOMIC DNA]</scope>
    <source>
        <strain evidence="7 8">CBS 625.97</strain>
    </source>
</reference>
<dbReference type="Pfam" id="PF01070">
    <property type="entry name" value="FMN_dh"/>
    <property type="match status" value="1"/>
</dbReference>
<feature type="binding site" evidence="5">
    <location>
        <position position="169"/>
    </location>
    <ligand>
        <name>FMN</name>
        <dbReference type="ChEBI" id="CHEBI:58210"/>
    </ligand>
</feature>
<dbReference type="GO" id="GO:0004497">
    <property type="term" value="F:monooxygenase activity"/>
    <property type="evidence" value="ECO:0007669"/>
    <property type="project" value="UniProtKB-KW"/>
</dbReference>
<evidence type="ECO:0000256" key="5">
    <source>
        <dbReference type="PIRSR" id="PIRSR000138-2"/>
    </source>
</evidence>
<gene>
    <name evidence="7" type="ORF">LCER1_G001923</name>
</gene>
<protein>
    <submittedName>
        <fullName evidence="7">Putative lactate 2-monooxygenase PB1A11.03</fullName>
    </submittedName>
</protein>
<keyword evidence="5" id="KW-0285">Flavoprotein</keyword>
<evidence type="ECO:0000256" key="4">
    <source>
        <dbReference type="PIRSR" id="PIRSR000138-1"/>
    </source>
</evidence>
<dbReference type="InterPro" id="IPR037396">
    <property type="entry name" value="FMN_HAD"/>
</dbReference>
<keyword evidence="8" id="KW-1185">Reference proteome</keyword>
<feature type="domain" description="FMN hydroxy acid dehydrogenase" evidence="6">
    <location>
        <begin position="39"/>
        <end position="436"/>
    </location>
</feature>
<proteinExistence type="inferred from homology"/>
<feature type="binding site" evidence="5">
    <location>
        <position position="308"/>
    </location>
    <ligand>
        <name>glyoxylate</name>
        <dbReference type="ChEBI" id="CHEBI:36655"/>
    </ligand>
</feature>
<dbReference type="InterPro" id="IPR037350">
    <property type="entry name" value="LMO_FMN"/>
</dbReference>
<comment type="cofactor">
    <cofactor evidence="1">
        <name>FMN</name>
        <dbReference type="ChEBI" id="CHEBI:58210"/>
    </cofactor>
</comment>
<sequence length="444" mass="48618">MSSTTDKQIPQSVQATDDKQRKYGAFQNEVYRAGMFHNRLPVVTTDPNKLEEQAKSILKPTAFNYVAGGAGERATMDANRLAFRQWKLVPRMLRATSQRDLSVQLFGETYETPVLMAPVGVQSIFHEDKETGLSEVCAEIGVPYILSTASTSSIEEVAKASGNGPRWFQLYWPQTDAYTISLLNRAKDNGFKVLVVTLDTWALAWRPADLDHAYVPFFKGIGNKIGWGDPVFREQFREKYGVAPEENIIQASEEWIGDVFSGAAHSWKDIALLKKHWDGPIVLKGIQHPDDARLAVEHGVDGIIVSNHGGHESQTYIYTQVLFENLLTFATVGRQLDGAIGSLEMLPEIVEAVGDQLTVLFDSGIRTGVDIIKALSLGAKAVLVGRPAIYGLAVGGKQGAKQVLQGILADLDQSMGLSGIANVEGCNMSMVRRCQYAGDVKSSN</sequence>
<organism evidence="7 8">
    <name type="scientific">Lachnellula cervina</name>
    <dbReference type="NCBI Taxonomy" id="1316786"/>
    <lineage>
        <taxon>Eukaryota</taxon>
        <taxon>Fungi</taxon>
        <taxon>Dikarya</taxon>
        <taxon>Ascomycota</taxon>
        <taxon>Pezizomycotina</taxon>
        <taxon>Leotiomycetes</taxon>
        <taxon>Helotiales</taxon>
        <taxon>Lachnaceae</taxon>
        <taxon>Lachnellula</taxon>
    </lineage>
</organism>
<evidence type="ECO:0000256" key="3">
    <source>
        <dbReference type="ARBA" id="ARBA00024042"/>
    </source>
</evidence>
<feature type="binding site" evidence="5">
    <location>
        <position position="147"/>
    </location>
    <ligand>
        <name>FMN</name>
        <dbReference type="ChEBI" id="CHEBI:58210"/>
    </ligand>
</feature>
<feature type="active site" description="Proton acceptor" evidence="4">
    <location>
        <position position="308"/>
    </location>
</feature>
<keyword evidence="2" id="KW-0560">Oxidoreductase</keyword>
<dbReference type="EMBL" id="QGMG01000115">
    <property type="protein sequence ID" value="TVY57062.1"/>
    <property type="molecule type" value="Genomic_DNA"/>
</dbReference>
<dbReference type="SUPFAM" id="SSF51395">
    <property type="entry name" value="FMN-linked oxidoreductases"/>
    <property type="match status" value="1"/>
</dbReference>
<comment type="caution">
    <text evidence="7">The sequence shown here is derived from an EMBL/GenBank/DDBJ whole genome shotgun (WGS) entry which is preliminary data.</text>
</comment>
<dbReference type="GO" id="GO:0010181">
    <property type="term" value="F:FMN binding"/>
    <property type="evidence" value="ECO:0007669"/>
    <property type="project" value="InterPro"/>
</dbReference>
<dbReference type="PIRSF" id="PIRSF000138">
    <property type="entry name" value="Al-hdrx_acd_dh"/>
    <property type="match status" value="1"/>
</dbReference>
<dbReference type="OrthoDB" id="25826at2759"/>
<feature type="binding site" evidence="5">
    <location>
        <begin position="118"/>
        <end position="120"/>
    </location>
    <ligand>
        <name>FMN</name>
        <dbReference type="ChEBI" id="CHEBI:58210"/>
    </ligand>
</feature>
<keyword evidence="5" id="KW-0288">FMN</keyword>
<dbReference type="InterPro" id="IPR000262">
    <property type="entry name" value="FMN-dep_DH"/>
</dbReference>